<comment type="caution">
    <text evidence="2">The sequence shown here is derived from an EMBL/GenBank/DDBJ whole genome shotgun (WGS) entry which is preliminary data.</text>
</comment>
<proteinExistence type="predicted"/>
<name>A0AAW2ACM3_CULAL</name>
<feature type="region of interest" description="Disordered" evidence="1">
    <location>
        <begin position="1"/>
        <end position="37"/>
    </location>
</feature>
<dbReference type="Proteomes" id="UP001479290">
    <property type="component" value="Unassembled WGS sequence"/>
</dbReference>
<dbReference type="EMBL" id="JAWDJR010000008">
    <property type="protein sequence ID" value="KAK9970613.1"/>
    <property type="molecule type" value="Genomic_DNA"/>
</dbReference>
<feature type="compositionally biased region" description="Basic and acidic residues" evidence="1">
    <location>
        <begin position="24"/>
        <end position="35"/>
    </location>
</feature>
<protein>
    <submittedName>
        <fullName evidence="2">Uncharacterized protein</fullName>
    </submittedName>
</protein>
<accession>A0AAW2ACM3</accession>
<feature type="non-terminal residue" evidence="2">
    <location>
        <position position="57"/>
    </location>
</feature>
<keyword evidence="3" id="KW-1185">Reference proteome</keyword>
<evidence type="ECO:0000313" key="3">
    <source>
        <dbReference type="Proteomes" id="UP001479290"/>
    </source>
</evidence>
<dbReference type="AlphaFoldDB" id="A0AAW2ACM3"/>
<feature type="compositionally biased region" description="Basic and acidic residues" evidence="1">
    <location>
        <begin position="1"/>
        <end position="15"/>
    </location>
</feature>
<reference evidence="2 3" key="1">
    <citation type="submission" date="2024-05" db="EMBL/GenBank/DDBJ databases">
        <title>A high-quality chromosomal-level genome assembly of Topmouth culter (Culter alburnus).</title>
        <authorList>
            <person name="Zhao H."/>
        </authorList>
    </citation>
    <scope>NUCLEOTIDE SEQUENCE [LARGE SCALE GENOMIC DNA]</scope>
    <source>
        <strain evidence="2">CATC2023</strain>
        <tissue evidence="2">Muscle</tissue>
    </source>
</reference>
<gene>
    <name evidence="2" type="ORF">ABG768_026541</name>
</gene>
<evidence type="ECO:0000256" key="1">
    <source>
        <dbReference type="SAM" id="MobiDB-lite"/>
    </source>
</evidence>
<sequence length="57" mass="6445">MKRGEQLSEAIRGRQDSSSLILPSHREPHTAHAKDYSFPASPHFSPFISLARLDSQR</sequence>
<organism evidence="2 3">
    <name type="scientific">Culter alburnus</name>
    <name type="common">Topmouth culter</name>
    <dbReference type="NCBI Taxonomy" id="194366"/>
    <lineage>
        <taxon>Eukaryota</taxon>
        <taxon>Metazoa</taxon>
        <taxon>Chordata</taxon>
        <taxon>Craniata</taxon>
        <taxon>Vertebrata</taxon>
        <taxon>Euteleostomi</taxon>
        <taxon>Actinopterygii</taxon>
        <taxon>Neopterygii</taxon>
        <taxon>Teleostei</taxon>
        <taxon>Ostariophysi</taxon>
        <taxon>Cypriniformes</taxon>
        <taxon>Xenocyprididae</taxon>
        <taxon>Xenocypridinae</taxon>
        <taxon>Culter</taxon>
    </lineage>
</organism>
<evidence type="ECO:0000313" key="2">
    <source>
        <dbReference type="EMBL" id="KAK9970613.1"/>
    </source>
</evidence>